<comment type="similarity">
    <text evidence="2">Belongs to the replication factor A protein 3 family.</text>
</comment>
<evidence type="ECO:0000256" key="3">
    <source>
        <dbReference type="ARBA" id="ARBA00023242"/>
    </source>
</evidence>
<proteinExistence type="inferred from homology"/>
<dbReference type="Pfam" id="PF08661">
    <property type="entry name" value="Rep_fac-A_3"/>
    <property type="match status" value="1"/>
</dbReference>
<reference evidence="4 5" key="1">
    <citation type="journal article" date="2024" name="BMC Biol.">
        <title>Comparative genomics of Ascetosporea gives new insight into the evolutionary basis for animal parasitism in Rhizaria.</title>
        <authorList>
            <person name="Hiltunen Thoren M."/>
            <person name="Onut-Brannstrom I."/>
            <person name="Alfjorden A."/>
            <person name="Peckova H."/>
            <person name="Swords F."/>
            <person name="Hooper C."/>
            <person name="Holzer A.S."/>
            <person name="Bass D."/>
            <person name="Burki F."/>
        </authorList>
    </citation>
    <scope>NUCLEOTIDE SEQUENCE [LARGE SCALE GENOMIC DNA]</scope>
    <source>
        <strain evidence="4">20-A016</strain>
    </source>
</reference>
<evidence type="ECO:0000256" key="1">
    <source>
        <dbReference type="ARBA" id="ARBA00004123"/>
    </source>
</evidence>
<evidence type="ECO:0000256" key="2">
    <source>
        <dbReference type="ARBA" id="ARBA00009761"/>
    </source>
</evidence>
<name>A0ABV2AR75_9EUKA</name>
<evidence type="ECO:0000313" key="5">
    <source>
        <dbReference type="Proteomes" id="UP001439008"/>
    </source>
</evidence>
<gene>
    <name evidence="4" type="ORF">MHBO_003675</name>
</gene>
<dbReference type="InterPro" id="IPR013970">
    <property type="entry name" value="Rfa2"/>
</dbReference>
<keyword evidence="5" id="KW-1185">Reference proteome</keyword>
<keyword evidence="3" id="KW-0539">Nucleus</keyword>
<organism evidence="4 5">
    <name type="scientific">Bonamia ostreae</name>
    <dbReference type="NCBI Taxonomy" id="126728"/>
    <lineage>
        <taxon>Eukaryota</taxon>
        <taxon>Sar</taxon>
        <taxon>Rhizaria</taxon>
        <taxon>Endomyxa</taxon>
        <taxon>Ascetosporea</taxon>
        <taxon>Haplosporida</taxon>
        <taxon>Bonamia</taxon>
    </lineage>
</organism>
<protein>
    <recommendedName>
        <fullName evidence="6">Replication factor A protein 3</fullName>
    </recommendedName>
</protein>
<dbReference type="Proteomes" id="UP001439008">
    <property type="component" value="Unassembled WGS sequence"/>
</dbReference>
<dbReference type="SUPFAM" id="SSF50249">
    <property type="entry name" value="Nucleic acid-binding proteins"/>
    <property type="match status" value="1"/>
</dbReference>
<evidence type="ECO:0008006" key="6">
    <source>
        <dbReference type="Google" id="ProtNLM"/>
    </source>
</evidence>
<comment type="subcellular location">
    <subcellularLocation>
        <location evidence="1">Nucleus</location>
    </subcellularLocation>
</comment>
<dbReference type="Gene3D" id="2.40.50.140">
    <property type="entry name" value="Nucleic acid-binding proteins"/>
    <property type="match status" value="1"/>
</dbReference>
<accession>A0ABV2AR75</accession>
<dbReference type="InterPro" id="IPR012340">
    <property type="entry name" value="NA-bd_OB-fold"/>
</dbReference>
<comment type="caution">
    <text evidence="4">The sequence shown here is derived from an EMBL/GenBank/DDBJ whole genome shotgun (WGS) entry which is preliminary data.</text>
</comment>
<dbReference type="EMBL" id="JBDODL010002308">
    <property type="protein sequence ID" value="MES1922159.1"/>
    <property type="molecule type" value="Genomic_DNA"/>
</dbReference>
<evidence type="ECO:0000313" key="4">
    <source>
        <dbReference type="EMBL" id="MES1922159.1"/>
    </source>
</evidence>
<sequence length="88" mass="9162">MSSKLAARVNHEQLVNFVGEKVKIVGKIVSASTGSAQLETSDGQKISIMGSSPEYSSSIAEITGTAVNANSVREISSVSLGDNFGKFI</sequence>